<dbReference type="InterPro" id="IPR001313">
    <property type="entry name" value="Pumilio_RNA-bd_rpt"/>
</dbReference>
<dbReference type="Gene3D" id="1.25.10.10">
    <property type="entry name" value="Leucine-rich Repeat Variant"/>
    <property type="match status" value="1"/>
</dbReference>
<accession>A0ABQ6N1Z6</accession>
<gene>
    <name evidence="2" type="ORF">TeGR_g9031</name>
</gene>
<dbReference type="EMBL" id="BRYB01000787">
    <property type="protein sequence ID" value="GMI37716.1"/>
    <property type="molecule type" value="Genomic_DNA"/>
</dbReference>
<dbReference type="SUPFAM" id="SSF48371">
    <property type="entry name" value="ARM repeat"/>
    <property type="match status" value="1"/>
</dbReference>
<reference evidence="2 3" key="1">
    <citation type="journal article" date="2023" name="Commun. Biol.">
        <title>Genome analysis of Parmales, the sister group of diatoms, reveals the evolutionary specialization of diatoms from phago-mixotrophs to photoautotrophs.</title>
        <authorList>
            <person name="Ban H."/>
            <person name="Sato S."/>
            <person name="Yoshikawa S."/>
            <person name="Yamada K."/>
            <person name="Nakamura Y."/>
            <person name="Ichinomiya M."/>
            <person name="Sato N."/>
            <person name="Blanc-Mathieu R."/>
            <person name="Endo H."/>
            <person name="Kuwata A."/>
            <person name="Ogata H."/>
        </authorList>
    </citation>
    <scope>NUCLEOTIDE SEQUENCE [LARGE SCALE GENOMIC DNA]</scope>
</reference>
<comment type="caution">
    <text evidence="2">The sequence shown here is derived from an EMBL/GenBank/DDBJ whole genome shotgun (WGS) entry which is preliminary data.</text>
</comment>
<sequence>PPPPPPTPQVGSAAVECVLSLSPPATLEAFHAAALDKKCAAYLDDAHANYVLQALLAHAPPALAESVCTELLKCGRLADVARRGVLFRALDRCAEVEGGGLQERYFNAAAGIEVGKMLGVALPEKEGGRMTVDVNGARCLNRLLKFDKVWSEKVMKRVQAGLDARTLKCMCMDGFASKVVVEAVLEGGGAEWVGEKLKE</sequence>
<feature type="non-terminal residue" evidence="2">
    <location>
        <position position="199"/>
    </location>
</feature>
<dbReference type="Proteomes" id="UP001165060">
    <property type="component" value="Unassembled WGS sequence"/>
</dbReference>
<feature type="non-terminal residue" evidence="2">
    <location>
        <position position="1"/>
    </location>
</feature>
<evidence type="ECO:0000313" key="3">
    <source>
        <dbReference type="Proteomes" id="UP001165060"/>
    </source>
</evidence>
<protein>
    <recommendedName>
        <fullName evidence="4">PUM-HD domain-containing protein</fullName>
    </recommendedName>
</protein>
<dbReference type="Pfam" id="PF22493">
    <property type="entry name" value="PUF_NOP9"/>
    <property type="match status" value="1"/>
</dbReference>
<evidence type="ECO:0000313" key="2">
    <source>
        <dbReference type="EMBL" id="GMI37716.1"/>
    </source>
</evidence>
<organism evidence="2 3">
    <name type="scientific">Tetraparma gracilis</name>
    <dbReference type="NCBI Taxonomy" id="2962635"/>
    <lineage>
        <taxon>Eukaryota</taxon>
        <taxon>Sar</taxon>
        <taxon>Stramenopiles</taxon>
        <taxon>Ochrophyta</taxon>
        <taxon>Bolidophyceae</taxon>
        <taxon>Parmales</taxon>
        <taxon>Triparmaceae</taxon>
        <taxon>Tetraparma</taxon>
    </lineage>
</organism>
<evidence type="ECO:0008006" key="4">
    <source>
        <dbReference type="Google" id="ProtNLM"/>
    </source>
</evidence>
<keyword evidence="3" id="KW-1185">Reference proteome</keyword>
<name>A0ABQ6N1Z6_9STRA</name>
<dbReference type="InterPro" id="IPR011989">
    <property type="entry name" value="ARM-like"/>
</dbReference>
<dbReference type="InterPro" id="IPR016024">
    <property type="entry name" value="ARM-type_fold"/>
</dbReference>
<evidence type="ECO:0000256" key="1">
    <source>
        <dbReference type="ARBA" id="ARBA00022737"/>
    </source>
</evidence>
<proteinExistence type="predicted"/>
<keyword evidence="1" id="KW-0677">Repeat</keyword>